<evidence type="ECO:0000313" key="3">
    <source>
        <dbReference type="EMBL" id="MBJ3777847.1"/>
    </source>
</evidence>
<sequence>MAHGRICWSELATDDVEAAMAHYKAIAGWTFTALAMGEDTYWVAEVDGEPVAGLMPRSVLGQNVMPHWLTYIVVPDVDAAVEAVIETGGTVIRQPFDVPNIGRIALVAEPGGAAYGIATPQPEEDADDAYDAVDDASSATTDASSVIDAAPDADAPEAAADRTDDEADDGNDAAPHPAPAAEADLDTAGA</sequence>
<gene>
    <name evidence="3" type="ORF">JCR33_19235</name>
</gene>
<dbReference type="Pfam" id="PF00903">
    <property type="entry name" value="Glyoxalase"/>
    <property type="match status" value="1"/>
</dbReference>
<dbReference type="PROSITE" id="PS51819">
    <property type="entry name" value="VOC"/>
    <property type="match status" value="1"/>
</dbReference>
<evidence type="ECO:0000256" key="1">
    <source>
        <dbReference type="SAM" id="MobiDB-lite"/>
    </source>
</evidence>
<keyword evidence="4" id="KW-1185">Reference proteome</keyword>
<dbReference type="Gene3D" id="3.10.180.10">
    <property type="entry name" value="2,3-Dihydroxybiphenyl 1,2-Dioxygenase, domain 1"/>
    <property type="match status" value="1"/>
</dbReference>
<dbReference type="PANTHER" id="PTHR33993:SF14">
    <property type="entry name" value="GB|AAF24581.1"/>
    <property type="match status" value="1"/>
</dbReference>
<dbReference type="InterPro" id="IPR004360">
    <property type="entry name" value="Glyas_Fos-R_dOase_dom"/>
</dbReference>
<dbReference type="InterPro" id="IPR029068">
    <property type="entry name" value="Glyas_Bleomycin-R_OHBP_Dase"/>
</dbReference>
<dbReference type="EMBL" id="JAEKJA010000021">
    <property type="protein sequence ID" value="MBJ3777847.1"/>
    <property type="molecule type" value="Genomic_DNA"/>
</dbReference>
<evidence type="ECO:0000313" key="4">
    <source>
        <dbReference type="Proteomes" id="UP000609531"/>
    </source>
</evidence>
<name>A0A934ITE0_9HYPH</name>
<dbReference type="SUPFAM" id="SSF54593">
    <property type="entry name" value="Glyoxalase/Bleomycin resistance protein/Dihydroxybiphenyl dioxygenase"/>
    <property type="match status" value="1"/>
</dbReference>
<feature type="compositionally biased region" description="Low complexity" evidence="1">
    <location>
        <begin position="172"/>
        <end position="182"/>
    </location>
</feature>
<dbReference type="InterPro" id="IPR037523">
    <property type="entry name" value="VOC_core"/>
</dbReference>
<reference evidence="3" key="1">
    <citation type="submission" date="2020-12" db="EMBL/GenBank/DDBJ databases">
        <title>Bacterial taxonomy.</title>
        <authorList>
            <person name="Pan X."/>
        </authorList>
    </citation>
    <scope>NUCLEOTIDE SEQUENCE</scope>
    <source>
        <strain evidence="3">B2012</strain>
    </source>
</reference>
<dbReference type="CDD" id="cd07247">
    <property type="entry name" value="SgaA_N_like"/>
    <property type="match status" value="1"/>
</dbReference>
<dbReference type="RefSeq" id="WP_198883753.1">
    <property type="nucleotide sequence ID" value="NZ_JAEKJA010000021.1"/>
</dbReference>
<evidence type="ECO:0000259" key="2">
    <source>
        <dbReference type="PROSITE" id="PS51819"/>
    </source>
</evidence>
<feature type="domain" description="VOC" evidence="2">
    <location>
        <begin position="5"/>
        <end position="120"/>
    </location>
</feature>
<dbReference type="PANTHER" id="PTHR33993">
    <property type="entry name" value="GLYOXALASE-RELATED"/>
    <property type="match status" value="1"/>
</dbReference>
<comment type="caution">
    <text evidence="3">The sequence shown here is derived from an EMBL/GenBank/DDBJ whole genome shotgun (WGS) entry which is preliminary data.</text>
</comment>
<feature type="region of interest" description="Disordered" evidence="1">
    <location>
        <begin position="115"/>
        <end position="190"/>
    </location>
</feature>
<dbReference type="InterPro" id="IPR052164">
    <property type="entry name" value="Anthracycline_SecMetBiosynth"/>
</dbReference>
<proteinExistence type="predicted"/>
<dbReference type="Proteomes" id="UP000609531">
    <property type="component" value="Unassembled WGS sequence"/>
</dbReference>
<protein>
    <submittedName>
        <fullName evidence="3">VOC family protein</fullName>
    </submittedName>
</protein>
<feature type="compositionally biased region" description="Acidic residues" evidence="1">
    <location>
        <begin position="122"/>
        <end position="134"/>
    </location>
</feature>
<organism evidence="3 4">
    <name type="scientific">Acuticoccus mangrovi</name>
    <dbReference type="NCBI Taxonomy" id="2796142"/>
    <lineage>
        <taxon>Bacteria</taxon>
        <taxon>Pseudomonadati</taxon>
        <taxon>Pseudomonadota</taxon>
        <taxon>Alphaproteobacteria</taxon>
        <taxon>Hyphomicrobiales</taxon>
        <taxon>Amorphaceae</taxon>
        <taxon>Acuticoccus</taxon>
    </lineage>
</organism>
<dbReference type="AlphaFoldDB" id="A0A934ITE0"/>
<feature type="compositionally biased region" description="Low complexity" evidence="1">
    <location>
        <begin position="135"/>
        <end position="158"/>
    </location>
</feature>
<accession>A0A934ITE0</accession>